<evidence type="ECO:0000313" key="3">
    <source>
        <dbReference type="EMBL" id="MBR0648780.1"/>
    </source>
</evidence>
<dbReference type="Gene3D" id="3.30.530.20">
    <property type="match status" value="1"/>
</dbReference>
<accession>A0ABS5ECP0</accession>
<dbReference type="SUPFAM" id="SSF55961">
    <property type="entry name" value="Bet v1-like"/>
    <property type="match status" value="1"/>
</dbReference>
<protein>
    <submittedName>
        <fullName evidence="3">SRPBCC family protein</fullName>
    </submittedName>
</protein>
<evidence type="ECO:0000259" key="2">
    <source>
        <dbReference type="Pfam" id="PF08327"/>
    </source>
</evidence>
<dbReference type="EMBL" id="JAAEDI010000003">
    <property type="protein sequence ID" value="MBR0648780.1"/>
    <property type="molecule type" value="Genomic_DNA"/>
</dbReference>
<comment type="caution">
    <text evidence="3">The sequence shown here is derived from an EMBL/GenBank/DDBJ whole genome shotgun (WGS) entry which is preliminary data.</text>
</comment>
<dbReference type="CDD" id="cd07812">
    <property type="entry name" value="SRPBCC"/>
    <property type="match status" value="1"/>
</dbReference>
<keyword evidence="4" id="KW-1185">Reference proteome</keyword>
<dbReference type="InterPro" id="IPR013538">
    <property type="entry name" value="ASHA1/2-like_C"/>
</dbReference>
<proteinExistence type="inferred from homology"/>
<dbReference type="Proteomes" id="UP000698752">
    <property type="component" value="Unassembled WGS sequence"/>
</dbReference>
<sequence>MSTTHALKHEIAVTADATTLRAALSTAEGLRGWNTPHVDGTGQAGSDWILKYSGRPDFVWHIDRNEPQAILWTCTKGPGDAVGTTASFSIATLPDGRTRVSVTHGGWPHDEANFTKCNTIWGALMHHLRVYAESGVAAPAFS</sequence>
<evidence type="ECO:0000313" key="4">
    <source>
        <dbReference type="Proteomes" id="UP000698752"/>
    </source>
</evidence>
<feature type="domain" description="Activator of Hsp90 ATPase homologue 1/2-like C-terminal" evidence="2">
    <location>
        <begin position="22"/>
        <end position="132"/>
    </location>
</feature>
<evidence type="ECO:0000256" key="1">
    <source>
        <dbReference type="ARBA" id="ARBA00006817"/>
    </source>
</evidence>
<comment type="similarity">
    <text evidence="1">Belongs to the AHA1 family.</text>
</comment>
<dbReference type="Pfam" id="PF08327">
    <property type="entry name" value="AHSA1"/>
    <property type="match status" value="1"/>
</dbReference>
<name>A0ABS5ECP0_9PROT</name>
<reference evidence="4" key="1">
    <citation type="journal article" date="2021" name="Syst. Appl. Microbiol.">
        <title>Roseomonas hellenica sp. nov., isolated from roots of wild-growing Alkanna tinctoria.</title>
        <authorList>
            <person name="Rat A."/>
            <person name="Naranjo H.D."/>
            <person name="Lebbe L."/>
            <person name="Cnockaert M."/>
            <person name="Krigas N."/>
            <person name="Grigoriadou K."/>
            <person name="Maloupa E."/>
            <person name="Willems A."/>
        </authorList>
    </citation>
    <scope>NUCLEOTIDE SEQUENCE [LARGE SCALE GENOMIC DNA]</scope>
    <source>
        <strain evidence="4">LMG 31159</strain>
    </source>
</reference>
<organism evidence="3 4">
    <name type="scientific">Neoroseomonas terrae</name>
    <dbReference type="NCBI Taxonomy" id="424799"/>
    <lineage>
        <taxon>Bacteria</taxon>
        <taxon>Pseudomonadati</taxon>
        <taxon>Pseudomonadota</taxon>
        <taxon>Alphaproteobacteria</taxon>
        <taxon>Acetobacterales</taxon>
        <taxon>Acetobacteraceae</taxon>
        <taxon>Neoroseomonas</taxon>
    </lineage>
</organism>
<dbReference type="InterPro" id="IPR023393">
    <property type="entry name" value="START-like_dom_sf"/>
</dbReference>
<gene>
    <name evidence="3" type="ORF">GXW78_03850</name>
</gene>
<dbReference type="RefSeq" id="WP_211866192.1">
    <property type="nucleotide sequence ID" value="NZ_JAAEDI010000003.1"/>
</dbReference>